<dbReference type="AlphaFoldDB" id="A0A1B2LQJ7"/>
<feature type="coiled-coil region" evidence="1">
    <location>
        <begin position="45"/>
        <end position="72"/>
    </location>
</feature>
<evidence type="ECO:0000313" key="2">
    <source>
        <dbReference type="EMBL" id="AOA33855.1"/>
    </source>
</evidence>
<evidence type="ECO:0000256" key="1">
    <source>
        <dbReference type="SAM" id="Coils"/>
    </source>
</evidence>
<sequence>MAELSRAEAELTSWEKRDIGLELPNGEFHYRERSPSQDLRNDAIGDSLRNEVKNLQEDIEALAEEEVELMVHEV</sequence>
<proteinExistence type="predicted"/>
<dbReference type="EMBL" id="KU923576">
    <property type="protein sequence ID" value="AOA33855.1"/>
    <property type="molecule type" value="Genomic_DNA"/>
</dbReference>
<organism evidence="2">
    <name type="scientific">Aeromonas salmonicida subsp. salmonicida</name>
    <dbReference type="NCBI Taxonomy" id="29491"/>
    <lineage>
        <taxon>Bacteria</taxon>
        <taxon>Pseudomonadati</taxon>
        <taxon>Pseudomonadota</taxon>
        <taxon>Gammaproteobacteria</taxon>
        <taxon>Aeromonadales</taxon>
        <taxon>Aeromonadaceae</taxon>
        <taxon>Aeromonas</taxon>
    </lineage>
</organism>
<accession>A0A1B2LQJ7</accession>
<reference evidence="2" key="1">
    <citation type="journal article" date="2016" name="FEMS Microbiol. Lett.">
        <title>Aeromonas salmonicida subsp. salmonicida strains isolated from Chinese freshwater fish contain a novel genomic island and possible regional-specific mobile genetic elements profiles.</title>
        <authorList>
            <person name="Long M."/>
            <person name="Nielsen T.K."/>
            <person name="Leisner J.J."/>
            <person name="Hansen L.H."/>
            <person name="Shen Z.X."/>
            <person name="Zhang Q.Q."/>
            <person name="Li A."/>
        </authorList>
    </citation>
    <scope>NUCLEOTIDE SEQUENCE</scope>
    <source>
        <strain evidence="2">BG</strain>
    </source>
</reference>
<keyword evidence="1" id="KW-0175">Coiled coil</keyword>
<protein>
    <submittedName>
        <fullName evidence="2">Uncharacterized protein</fullName>
    </submittedName>
</protein>
<name>A0A1B2LQJ7_AERSS</name>